<proteinExistence type="predicted"/>
<keyword evidence="1" id="KW-0805">Transcription regulation</keyword>
<evidence type="ECO:0000313" key="7">
    <source>
        <dbReference type="EMBL" id="DAE32304.1"/>
    </source>
</evidence>
<sequence length="179" mass="21212">MSLKLNDEQRKLVEQNHNLIYSAMTKCGIRRQDFDDYYGFAAIGLCKATIDYDESKAKSFSTYAYKCMQKEIIAYTRWRFADKRDERLTLSYNQLMNDLDEDEKEYSFLLADKKNNEKKLIFFLCFDEQMRILNNKDRLIINLKAKGYTNEEIGNTLGVTYQAIQYQLKKIKNKLIPSL</sequence>
<dbReference type="InterPro" id="IPR013325">
    <property type="entry name" value="RNA_pol_sigma_r2"/>
</dbReference>
<dbReference type="GO" id="GO:0006352">
    <property type="term" value="P:DNA-templated transcription initiation"/>
    <property type="evidence" value="ECO:0007669"/>
    <property type="project" value="InterPro"/>
</dbReference>
<evidence type="ECO:0000256" key="2">
    <source>
        <dbReference type="ARBA" id="ARBA00023082"/>
    </source>
</evidence>
<dbReference type="InterPro" id="IPR013324">
    <property type="entry name" value="RNA_pol_sigma_r3/r4-like"/>
</dbReference>
<keyword evidence="3" id="KW-0238">DNA-binding</keyword>
<evidence type="ECO:0000259" key="6">
    <source>
        <dbReference type="Pfam" id="PF04542"/>
    </source>
</evidence>
<dbReference type="Gene3D" id="1.10.10.10">
    <property type="entry name" value="Winged helix-like DNA-binding domain superfamily/Winged helix DNA-binding domain"/>
    <property type="match status" value="1"/>
</dbReference>
<name>A0A8S5RLP9_9VIRU</name>
<feature type="domain" description="RNA polymerase sigma-70 region 2" evidence="6">
    <location>
        <begin position="12"/>
        <end position="77"/>
    </location>
</feature>
<dbReference type="Gene3D" id="1.10.1740.10">
    <property type="match status" value="1"/>
</dbReference>
<dbReference type="GO" id="GO:0003677">
    <property type="term" value="F:DNA binding"/>
    <property type="evidence" value="ECO:0007669"/>
    <property type="project" value="UniProtKB-KW"/>
</dbReference>
<organism evidence="7">
    <name type="scientific">virus sp. ctviY17</name>
    <dbReference type="NCBI Taxonomy" id="2825828"/>
    <lineage>
        <taxon>Viruses</taxon>
    </lineage>
</organism>
<evidence type="ECO:0000256" key="3">
    <source>
        <dbReference type="ARBA" id="ARBA00023125"/>
    </source>
</evidence>
<feature type="coiled-coil region" evidence="5">
    <location>
        <begin position="92"/>
        <end position="119"/>
    </location>
</feature>
<dbReference type="Pfam" id="PF04542">
    <property type="entry name" value="Sigma70_r2"/>
    <property type="match status" value="1"/>
</dbReference>
<dbReference type="PANTHER" id="PTHR30385:SF1">
    <property type="entry name" value="RNA POLYMERASE SIGMA-H FACTOR"/>
    <property type="match status" value="1"/>
</dbReference>
<reference evidence="7" key="1">
    <citation type="journal article" date="2021" name="Proc. Natl. Acad. Sci. U.S.A.">
        <title>A Catalog of Tens of Thousands of Viruses from Human Metagenomes Reveals Hidden Associations with Chronic Diseases.</title>
        <authorList>
            <person name="Tisza M.J."/>
            <person name="Buck C.B."/>
        </authorList>
    </citation>
    <scope>NUCLEOTIDE SEQUENCE</scope>
    <source>
        <strain evidence="7">CtviY17</strain>
    </source>
</reference>
<dbReference type="InterPro" id="IPR014284">
    <property type="entry name" value="RNA_pol_sigma-70_dom"/>
</dbReference>
<evidence type="ECO:0000256" key="5">
    <source>
        <dbReference type="SAM" id="Coils"/>
    </source>
</evidence>
<keyword evidence="5" id="KW-0175">Coiled coil</keyword>
<keyword evidence="2" id="KW-0731">Sigma factor</keyword>
<dbReference type="InterPro" id="IPR036388">
    <property type="entry name" value="WH-like_DNA-bd_sf"/>
</dbReference>
<dbReference type="NCBIfam" id="TIGR02937">
    <property type="entry name" value="sigma70-ECF"/>
    <property type="match status" value="1"/>
</dbReference>
<keyword evidence="4" id="KW-0804">Transcription</keyword>
<dbReference type="PANTHER" id="PTHR30385">
    <property type="entry name" value="SIGMA FACTOR F FLAGELLAR"/>
    <property type="match status" value="1"/>
</dbReference>
<dbReference type="GO" id="GO:0016987">
    <property type="term" value="F:sigma factor activity"/>
    <property type="evidence" value="ECO:0007669"/>
    <property type="project" value="UniProtKB-KW"/>
</dbReference>
<dbReference type="SUPFAM" id="SSF88659">
    <property type="entry name" value="Sigma3 and sigma4 domains of RNA polymerase sigma factors"/>
    <property type="match status" value="1"/>
</dbReference>
<evidence type="ECO:0000256" key="4">
    <source>
        <dbReference type="ARBA" id="ARBA00023163"/>
    </source>
</evidence>
<evidence type="ECO:0000256" key="1">
    <source>
        <dbReference type="ARBA" id="ARBA00023015"/>
    </source>
</evidence>
<dbReference type="InterPro" id="IPR007627">
    <property type="entry name" value="RNA_pol_sigma70_r2"/>
</dbReference>
<protein>
    <submittedName>
        <fullName evidence="7">DNA directed RNA polymerase subunit</fullName>
    </submittedName>
</protein>
<dbReference type="EMBL" id="BK059120">
    <property type="protein sequence ID" value="DAE32304.1"/>
    <property type="molecule type" value="Genomic_DNA"/>
</dbReference>
<dbReference type="SUPFAM" id="SSF88946">
    <property type="entry name" value="Sigma2 domain of RNA polymerase sigma factors"/>
    <property type="match status" value="1"/>
</dbReference>
<accession>A0A8S5RLP9</accession>